<dbReference type="InterPro" id="IPR014853">
    <property type="entry name" value="VWF/SSPO/ZAN-like_Cys-rich_dom"/>
</dbReference>
<feature type="non-terminal residue" evidence="3">
    <location>
        <position position="1"/>
    </location>
</feature>
<proteinExistence type="predicted"/>
<dbReference type="PANTHER" id="PTHR11339">
    <property type="entry name" value="EXTRACELLULAR MATRIX GLYCOPROTEIN RELATED"/>
    <property type="match status" value="1"/>
</dbReference>
<keyword evidence="4" id="KW-1185">Reference proteome</keyword>
<dbReference type="GO" id="GO:0031012">
    <property type="term" value="C:extracellular matrix"/>
    <property type="evidence" value="ECO:0007669"/>
    <property type="project" value="TreeGrafter"/>
</dbReference>
<evidence type="ECO:0000256" key="1">
    <source>
        <dbReference type="ARBA" id="ARBA00023157"/>
    </source>
</evidence>
<organism evidence="3 4">
    <name type="scientific">Grallaria varia</name>
    <name type="common">variegated antpitta</name>
    <dbReference type="NCBI Taxonomy" id="117165"/>
    <lineage>
        <taxon>Eukaryota</taxon>
        <taxon>Metazoa</taxon>
        <taxon>Chordata</taxon>
        <taxon>Craniata</taxon>
        <taxon>Vertebrata</taxon>
        <taxon>Euteleostomi</taxon>
        <taxon>Archelosauria</taxon>
        <taxon>Archosauria</taxon>
        <taxon>Dinosauria</taxon>
        <taxon>Saurischia</taxon>
        <taxon>Theropoda</taxon>
        <taxon>Coelurosauria</taxon>
        <taxon>Aves</taxon>
        <taxon>Neognathae</taxon>
        <taxon>Neoaves</taxon>
        <taxon>Telluraves</taxon>
        <taxon>Australaves</taxon>
        <taxon>Passeriformes</taxon>
        <taxon>Formicariidae</taxon>
        <taxon>Grallaria</taxon>
    </lineage>
</organism>
<feature type="non-terminal residue" evidence="3">
    <location>
        <position position="65"/>
    </location>
</feature>
<comment type="caution">
    <text evidence="3">The sequence shown here is derived from an EMBL/GenBank/DDBJ whole genome shotgun (WGS) entry which is preliminary data.</text>
</comment>
<evidence type="ECO:0000313" key="3">
    <source>
        <dbReference type="EMBL" id="NXG26748.1"/>
    </source>
</evidence>
<gene>
    <name evidence="3" type="primary">Fcgbp_4</name>
    <name evidence="3" type="ORF">GRAVAR_R15094</name>
</gene>
<dbReference type="AlphaFoldDB" id="A0A7K9AGK8"/>
<dbReference type="SMART" id="SM00832">
    <property type="entry name" value="C8"/>
    <property type="match status" value="1"/>
</dbReference>
<dbReference type="GO" id="GO:0005615">
    <property type="term" value="C:extracellular space"/>
    <property type="evidence" value="ECO:0007669"/>
    <property type="project" value="TreeGrafter"/>
</dbReference>
<reference evidence="3 4" key="1">
    <citation type="submission" date="2019-09" db="EMBL/GenBank/DDBJ databases">
        <title>Bird 10,000 Genomes (B10K) Project - Family phase.</title>
        <authorList>
            <person name="Zhang G."/>
        </authorList>
    </citation>
    <scope>NUCLEOTIDE SEQUENCE [LARGE SCALE GENOMIC DNA]</scope>
    <source>
        <strain evidence="3">B10K-DU-001-02</strain>
        <tissue evidence="3">Muscle</tissue>
    </source>
</reference>
<dbReference type="Proteomes" id="UP000591535">
    <property type="component" value="Unassembled WGS sequence"/>
</dbReference>
<evidence type="ECO:0000259" key="2">
    <source>
        <dbReference type="SMART" id="SM00832"/>
    </source>
</evidence>
<sequence>RKSFQGPFQACHAVAKPQEFYGSCLAELCRSRGARQVLCQVLETYAATCRRSGAAVGDWRTPARC</sequence>
<accession>A0A7K9AGK8</accession>
<feature type="domain" description="VWF/SSPO/Zonadhesin-like cysteine-rich" evidence="2">
    <location>
        <begin position="1"/>
        <end position="65"/>
    </location>
</feature>
<name>A0A7K9AGK8_9PASS</name>
<dbReference type="EMBL" id="VWZG01025851">
    <property type="protein sequence ID" value="NXG26748.1"/>
    <property type="molecule type" value="Genomic_DNA"/>
</dbReference>
<keyword evidence="1" id="KW-1015">Disulfide bond</keyword>
<protein>
    <submittedName>
        <fullName evidence="3">FCGBP protein</fullName>
    </submittedName>
</protein>
<dbReference type="Pfam" id="PF08742">
    <property type="entry name" value="C8"/>
    <property type="match status" value="1"/>
</dbReference>
<evidence type="ECO:0000313" key="4">
    <source>
        <dbReference type="Proteomes" id="UP000591535"/>
    </source>
</evidence>
<dbReference type="PANTHER" id="PTHR11339:SF373">
    <property type="entry name" value="VWFD DOMAIN-CONTAINING PROTEIN"/>
    <property type="match status" value="1"/>
</dbReference>
<dbReference type="InterPro" id="IPR050780">
    <property type="entry name" value="Mucin_vWF_Thrombospondin_sf"/>
</dbReference>